<sequence length="973" mass="108823">MKRRTNEWILLLLFILLGAALRLHRLGAESLWYDETVSVLLATKPIGAMLVHTARDIHPPLYYLLLNVWVRFAGTSEFAVAWPSWAAGVLLLPATYMLGVRVLRRRDMPLIAVALLSIAPYHIWYSQEVRMYTLGALWALLAGYAAWGMLMRQQAGEPVARGRQWRFFVLFSALGLYTLYYFAFWLAAIGIALLVILWKQRLALRPWLEAAAATLLLWLPWLPIAVRQAIEPPVPPWRGAVPFTTMLLETVTALAFGQSVQLEEVMAWLAIVVLLYLIGLAAIARRSWMRALFLAAWTWGPFLLIALISLTVLPLYHVRYMFIYSPPFYLVLAAGMVTPVWHIARRLSHRRRVAQGVAVLFLGGAFVVWGALAGVSLNNFWYNPAYAADDYRSAMRHLQELWTPGDVLLVNAGYVYPVVNYYFKGPIAWQGRLTAYREPLTDANGLIVLQTGSLEGAPSLGWGNSESDFYLTSPEETITHLEHLAQHHARLWMLRAYDTVTDPQGVIRAWLEEHATLFYDEVLTGETNARLQGWLLDAAWNRTPRVQQNAVFTEPDTNRPIIELAGYDPPPDIARGGDHLAMTLYVRRLDDFAGTLRLSMGIFDATGRQWPDSVRDFAPLGPQLLLNDLPVGKLVPVPVRMSVPVGLPPDGYEVRLKFYRAEDGRSLGVQSFIAVNNEQIRMAGIVVLPTPANAPLPTMTRMLNVEVGPLELLGVTMPSRSFQPGEIFEVELLWRVHAPLPASLTPSLADGRFFDDDGGLARRLPLDRWPADALIRDIHHVMVRPDAPPGDAPLALRVMQGSVPIELGGLLRGRNAVNLGTITIVDRPRLFEEPPVDVRMDADFDGEITLVGYTIENADLQPGGSLTLTLVWKAERRPSQRYKVFTHLVGPQGNIRGQRDLEPGDGTLPTIGWAPGEYVVMTYDVPIAADAPAGAYDLRVGLYNPETFARVPINHPQANPQEHYLSLTTLEIR</sequence>
<dbReference type="PANTHER" id="PTHR33908:SF11">
    <property type="entry name" value="MEMBRANE PROTEIN"/>
    <property type="match status" value="1"/>
</dbReference>
<evidence type="ECO:0000256" key="1">
    <source>
        <dbReference type="ARBA" id="ARBA00004651"/>
    </source>
</evidence>
<comment type="caution">
    <text evidence="9">The sequence shown here is derived from an EMBL/GenBank/DDBJ whole genome shotgun (WGS) entry which is preliminary data.</text>
</comment>
<feature type="transmembrane region" description="Helical" evidence="8">
    <location>
        <begin position="167"/>
        <end position="198"/>
    </location>
</feature>
<dbReference type="RefSeq" id="WP_054492964.1">
    <property type="nucleotide sequence ID" value="NZ_BBZA01000113.1"/>
</dbReference>
<feature type="transmembrane region" description="Helical" evidence="8">
    <location>
        <begin position="131"/>
        <end position="147"/>
    </location>
</feature>
<keyword evidence="7 8" id="KW-0472">Membrane</keyword>
<keyword evidence="3" id="KW-0328">Glycosyltransferase</keyword>
<feature type="transmembrane region" description="Helical" evidence="8">
    <location>
        <begin position="108"/>
        <end position="125"/>
    </location>
</feature>
<dbReference type="GO" id="GO:0005886">
    <property type="term" value="C:plasma membrane"/>
    <property type="evidence" value="ECO:0007669"/>
    <property type="project" value="UniProtKB-SubCell"/>
</dbReference>
<feature type="transmembrane region" description="Helical" evidence="8">
    <location>
        <begin position="291"/>
        <end position="316"/>
    </location>
</feature>
<comment type="subcellular location">
    <subcellularLocation>
        <location evidence="1">Cell membrane</location>
        <topology evidence="1">Multi-pass membrane protein</topology>
    </subcellularLocation>
</comment>
<reference evidence="9 11" key="1">
    <citation type="journal article" date="2015" name="Genome Announc.">
        <title>Draft Genome Sequence of a Heterotrophic Facultative Anaerobic Thermophilic Bacterium, Ardenticatena maritima Strain 110ST.</title>
        <authorList>
            <person name="Kawaichi S."/>
            <person name="Yoshida T."/>
            <person name="Sako Y."/>
            <person name="Nakamura R."/>
        </authorList>
    </citation>
    <scope>NUCLEOTIDE SEQUENCE [LARGE SCALE GENOMIC DNA]</scope>
    <source>
        <strain evidence="9 11">110S</strain>
    </source>
</reference>
<evidence type="ECO:0000256" key="3">
    <source>
        <dbReference type="ARBA" id="ARBA00022676"/>
    </source>
</evidence>
<protein>
    <submittedName>
        <fullName evidence="9">Uncharacterized protein</fullName>
    </submittedName>
</protein>
<dbReference type="GO" id="GO:0016763">
    <property type="term" value="F:pentosyltransferase activity"/>
    <property type="evidence" value="ECO:0007669"/>
    <property type="project" value="TreeGrafter"/>
</dbReference>
<reference evidence="11" key="3">
    <citation type="submission" date="2015-08" db="EMBL/GenBank/DDBJ databases">
        <title>Draft Genome Sequence of a Heterotrophic Facultative Anaerobic Bacterium Ardenticatena maritima Strain 110S.</title>
        <authorList>
            <person name="Kawaichi S."/>
            <person name="Yoshida T."/>
            <person name="Sako Y."/>
            <person name="Nakamura R."/>
        </authorList>
    </citation>
    <scope>NUCLEOTIDE SEQUENCE [LARGE SCALE GENOMIC DNA]</scope>
    <source>
        <strain evidence="11">110S</strain>
    </source>
</reference>
<accession>A0A0M9UCM1</accession>
<gene>
    <name evidence="9" type="ORF">ARMA_1521</name>
    <name evidence="10" type="ORF">SE16_09590</name>
</gene>
<dbReference type="GO" id="GO:0009103">
    <property type="term" value="P:lipopolysaccharide biosynthetic process"/>
    <property type="evidence" value="ECO:0007669"/>
    <property type="project" value="UniProtKB-ARBA"/>
</dbReference>
<dbReference type="InParanoid" id="A0A0M9UCM1"/>
<keyword evidence="2" id="KW-1003">Cell membrane</keyword>
<dbReference type="EMBL" id="LGKN01000005">
    <property type="protein sequence ID" value="KPL87804.1"/>
    <property type="molecule type" value="Genomic_DNA"/>
</dbReference>
<organism evidence="9 11">
    <name type="scientific">Ardenticatena maritima</name>
    <dbReference type="NCBI Taxonomy" id="872965"/>
    <lineage>
        <taxon>Bacteria</taxon>
        <taxon>Bacillati</taxon>
        <taxon>Chloroflexota</taxon>
        <taxon>Ardenticatenia</taxon>
        <taxon>Ardenticatenales</taxon>
        <taxon>Ardenticatenaceae</taxon>
        <taxon>Ardenticatena</taxon>
    </lineage>
</organism>
<evidence type="ECO:0000256" key="7">
    <source>
        <dbReference type="ARBA" id="ARBA00023136"/>
    </source>
</evidence>
<evidence type="ECO:0000313" key="9">
    <source>
        <dbReference type="EMBL" id="GAP63098.1"/>
    </source>
</evidence>
<evidence type="ECO:0000313" key="12">
    <source>
        <dbReference type="Proteomes" id="UP000050502"/>
    </source>
</evidence>
<dbReference type="AlphaFoldDB" id="A0A0M9UCM1"/>
<dbReference type="Proteomes" id="UP000037784">
    <property type="component" value="Unassembled WGS sequence"/>
</dbReference>
<evidence type="ECO:0000256" key="4">
    <source>
        <dbReference type="ARBA" id="ARBA00022679"/>
    </source>
</evidence>
<dbReference type="PATRIC" id="fig|872965.6.peg.1961"/>
<feature type="transmembrane region" description="Helical" evidence="8">
    <location>
        <begin position="78"/>
        <end position="96"/>
    </location>
</feature>
<keyword evidence="11" id="KW-1185">Reference proteome</keyword>
<reference evidence="10 12" key="2">
    <citation type="submission" date="2015-07" db="EMBL/GenBank/DDBJ databases">
        <title>Whole genome sequence of Ardenticatena maritima DSM 23922.</title>
        <authorList>
            <person name="Hemp J."/>
            <person name="Ward L.M."/>
            <person name="Pace L.A."/>
            <person name="Fischer W.W."/>
        </authorList>
    </citation>
    <scope>NUCLEOTIDE SEQUENCE [LARGE SCALE GENOMIC DNA]</scope>
    <source>
        <strain evidence="10 12">110S</strain>
    </source>
</reference>
<dbReference type="InterPro" id="IPR050297">
    <property type="entry name" value="LipidA_mod_glycosyltrf_83"/>
</dbReference>
<keyword evidence="4" id="KW-0808">Transferase</keyword>
<keyword evidence="5 8" id="KW-0812">Transmembrane</keyword>
<keyword evidence="6 8" id="KW-1133">Transmembrane helix</keyword>
<feature type="transmembrane region" description="Helical" evidence="8">
    <location>
        <begin position="356"/>
        <end position="381"/>
    </location>
</feature>
<dbReference type="STRING" id="872965.SE16_09590"/>
<proteinExistence type="predicted"/>
<evidence type="ECO:0000256" key="2">
    <source>
        <dbReference type="ARBA" id="ARBA00022475"/>
    </source>
</evidence>
<evidence type="ECO:0000256" key="8">
    <source>
        <dbReference type="SAM" id="Phobius"/>
    </source>
</evidence>
<dbReference type="PANTHER" id="PTHR33908">
    <property type="entry name" value="MANNOSYLTRANSFERASE YKCB-RELATED"/>
    <property type="match status" value="1"/>
</dbReference>
<evidence type="ECO:0000256" key="6">
    <source>
        <dbReference type="ARBA" id="ARBA00022989"/>
    </source>
</evidence>
<name>A0A0M9UCM1_9CHLR</name>
<evidence type="ECO:0000313" key="11">
    <source>
        <dbReference type="Proteomes" id="UP000037784"/>
    </source>
</evidence>
<dbReference type="OrthoDB" id="5318634at2"/>
<evidence type="ECO:0000256" key="5">
    <source>
        <dbReference type="ARBA" id="ARBA00022692"/>
    </source>
</evidence>
<dbReference type="EMBL" id="BBZA01000113">
    <property type="protein sequence ID" value="GAP63098.1"/>
    <property type="molecule type" value="Genomic_DNA"/>
</dbReference>
<dbReference type="Proteomes" id="UP000050502">
    <property type="component" value="Unassembled WGS sequence"/>
</dbReference>
<feature type="transmembrane region" description="Helical" evidence="8">
    <location>
        <begin position="322"/>
        <end position="344"/>
    </location>
</feature>
<feature type="transmembrane region" description="Helical" evidence="8">
    <location>
        <begin position="265"/>
        <end position="284"/>
    </location>
</feature>
<evidence type="ECO:0000313" key="10">
    <source>
        <dbReference type="EMBL" id="KPL87804.1"/>
    </source>
</evidence>